<dbReference type="EMBL" id="SLWR01000007">
    <property type="protein sequence ID" value="TCO46260.1"/>
    <property type="molecule type" value="Genomic_DNA"/>
</dbReference>
<accession>A0A4V2S3Y6</accession>
<keyword evidence="4" id="KW-1185">Reference proteome</keyword>
<sequence>MVTGFDGVRQAAPARPGPAHRTSPAGWVLRAVVSAHTAAIFGQPVFAGIYLSGEYDGLRLHAAGADATTSIGYLQLIAAIVVWARLRQAGPFLATLALVTAETVQYFAGMDGALWLHLPLGVLTIAGLVVQFVAVWRRPLGPVSRAEDDDE</sequence>
<dbReference type="RefSeq" id="WP_199237102.1">
    <property type="nucleotide sequence ID" value="NZ_SLWR01000007.1"/>
</dbReference>
<dbReference type="AlphaFoldDB" id="A0A4V2S3Y6"/>
<comment type="caution">
    <text evidence="3">The sequence shown here is derived from an EMBL/GenBank/DDBJ whole genome shotgun (WGS) entry which is preliminary data.</text>
</comment>
<dbReference type="Proteomes" id="UP000295573">
    <property type="component" value="Unassembled WGS sequence"/>
</dbReference>
<evidence type="ECO:0000313" key="4">
    <source>
        <dbReference type="Proteomes" id="UP000295573"/>
    </source>
</evidence>
<name>A0A4V2S3Y6_9ACTN</name>
<keyword evidence="2" id="KW-1133">Transmembrane helix</keyword>
<keyword evidence="2" id="KW-0472">Membrane</keyword>
<gene>
    <name evidence="3" type="ORF">EV646_107284</name>
</gene>
<protein>
    <submittedName>
        <fullName evidence="3">Uncharacterized protein</fullName>
    </submittedName>
</protein>
<reference evidence="3 4" key="1">
    <citation type="journal article" date="2015" name="Stand. Genomic Sci.">
        <title>Genomic Encyclopedia of Bacterial and Archaeal Type Strains, Phase III: the genomes of soil and plant-associated and newly described type strains.</title>
        <authorList>
            <person name="Whitman W.B."/>
            <person name="Woyke T."/>
            <person name="Klenk H.P."/>
            <person name="Zhou Y."/>
            <person name="Lilburn T.G."/>
            <person name="Beck B.J."/>
            <person name="De Vos P."/>
            <person name="Vandamme P."/>
            <person name="Eisen J.A."/>
            <person name="Garrity G."/>
            <person name="Hugenholtz P."/>
            <person name="Kyrpides N.C."/>
        </authorList>
    </citation>
    <scope>NUCLEOTIDE SEQUENCE [LARGE SCALE GENOMIC DNA]</scope>
    <source>
        <strain evidence="3 4">VKM Ac-2541</strain>
    </source>
</reference>
<keyword evidence="2" id="KW-0812">Transmembrane</keyword>
<feature type="transmembrane region" description="Helical" evidence="2">
    <location>
        <begin position="63"/>
        <end position="84"/>
    </location>
</feature>
<evidence type="ECO:0000313" key="3">
    <source>
        <dbReference type="EMBL" id="TCO46260.1"/>
    </source>
</evidence>
<feature type="transmembrane region" description="Helical" evidence="2">
    <location>
        <begin position="27"/>
        <end position="51"/>
    </location>
</feature>
<evidence type="ECO:0000256" key="2">
    <source>
        <dbReference type="SAM" id="Phobius"/>
    </source>
</evidence>
<feature type="region of interest" description="Disordered" evidence="1">
    <location>
        <begin position="1"/>
        <end position="22"/>
    </location>
</feature>
<proteinExistence type="predicted"/>
<organism evidence="3 4">
    <name type="scientific">Kribbella antiqua</name>
    <dbReference type="NCBI Taxonomy" id="2512217"/>
    <lineage>
        <taxon>Bacteria</taxon>
        <taxon>Bacillati</taxon>
        <taxon>Actinomycetota</taxon>
        <taxon>Actinomycetes</taxon>
        <taxon>Propionibacteriales</taxon>
        <taxon>Kribbellaceae</taxon>
        <taxon>Kribbella</taxon>
    </lineage>
</organism>
<feature type="transmembrane region" description="Helical" evidence="2">
    <location>
        <begin position="91"/>
        <end position="108"/>
    </location>
</feature>
<evidence type="ECO:0000256" key="1">
    <source>
        <dbReference type="SAM" id="MobiDB-lite"/>
    </source>
</evidence>
<feature type="transmembrane region" description="Helical" evidence="2">
    <location>
        <begin position="114"/>
        <end position="136"/>
    </location>
</feature>